<sequence>MPMLALIHTVATLPAVFQPLVRQALPGWSSFNILDESLLQHTIRDGALSNRTKQRLAQYVFSAADAGADAIVVTCSTLGNAVDSIASITSIPLFRIDQGMANEAVRKAQRIGVLATLPSTLEPTGTMIRNAARTADRNCIIVEKLCDGAFGRLTAGDPAAHDAMVVDGFTTLALQTELIILAQASMVRALKALDHTQVPYLTSPEPGIAHVAKQLAALST</sequence>
<dbReference type="Proteomes" id="UP000758022">
    <property type="component" value="Unassembled WGS sequence"/>
</dbReference>
<dbReference type="InterPro" id="IPR001920">
    <property type="entry name" value="Asp/Glu_race"/>
</dbReference>
<reference evidence="1" key="1">
    <citation type="submission" date="2020-04" db="EMBL/GenBank/DDBJ databases">
        <title>Global-level population genomics supports evidence of horizontal gene transfer on evolution of Rhizobia in Lentils.</title>
        <authorList>
            <person name="Gai Y."/>
            <person name="Cook D."/>
            <person name="Riely B."/>
        </authorList>
    </citation>
    <scope>NUCLEOTIDE SEQUENCE</scope>
    <source>
        <strain evidence="1">TLR9</strain>
    </source>
</reference>
<gene>
    <name evidence="1" type="ORF">HFO74_14320</name>
</gene>
<evidence type="ECO:0000313" key="2">
    <source>
        <dbReference type="Proteomes" id="UP000758022"/>
    </source>
</evidence>
<accession>A0AB35FGA0</accession>
<proteinExistence type="predicted"/>
<organism evidence="1 2">
    <name type="scientific">Rhizobium laguerreae</name>
    <dbReference type="NCBI Taxonomy" id="1076926"/>
    <lineage>
        <taxon>Bacteria</taxon>
        <taxon>Pseudomonadati</taxon>
        <taxon>Pseudomonadota</taxon>
        <taxon>Alphaproteobacteria</taxon>
        <taxon>Hyphomicrobiales</taxon>
        <taxon>Rhizobiaceae</taxon>
        <taxon>Rhizobium/Agrobacterium group</taxon>
        <taxon>Rhizobium</taxon>
    </lineage>
</organism>
<comment type="caution">
    <text evidence="1">The sequence shown here is derived from an EMBL/GenBank/DDBJ whole genome shotgun (WGS) entry which is preliminary data.</text>
</comment>
<dbReference type="Pfam" id="PF01177">
    <property type="entry name" value="Asp_Glu_race"/>
    <property type="match status" value="1"/>
</dbReference>
<dbReference type="AlphaFoldDB" id="A0AB35FGA0"/>
<name>A0AB35FGA0_9HYPH</name>
<dbReference type="EMBL" id="JAAXQQ010000004">
    <property type="protein sequence ID" value="MBY3064596.1"/>
    <property type="molecule type" value="Genomic_DNA"/>
</dbReference>
<protein>
    <submittedName>
        <fullName evidence="1">Aspartate/glutamate racemase family protein</fullName>
    </submittedName>
</protein>
<dbReference type="Gene3D" id="3.40.50.1860">
    <property type="match status" value="1"/>
</dbReference>
<evidence type="ECO:0000313" key="1">
    <source>
        <dbReference type="EMBL" id="MBY3064596.1"/>
    </source>
</evidence>
<dbReference type="InterPro" id="IPR015942">
    <property type="entry name" value="Asp/Glu/hydantoin_racemase"/>
</dbReference>
<dbReference type="GO" id="GO:0047661">
    <property type="term" value="F:amino-acid racemase activity"/>
    <property type="evidence" value="ECO:0007669"/>
    <property type="project" value="InterPro"/>
</dbReference>